<feature type="domain" description="Pirin N-terminal" evidence="3">
    <location>
        <begin position="16"/>
        <end position="120"/>
    </location>
</feature>
<feature type="domain" description="Quercetin 2,3-dioxygenase C-terminal cupin" evidence="4">
    <location>
        <begin position="144"/>
        <end position="214"/>
    </location>
</feature>
<evidence type="ECO:0000259" key="3">
    <source>
        <dbReference type="Pfam" id="PF02678"/>
    </source>
</evidence>
<dbReference type="InterPro" id="IPR014710">
    <property type="entry name" value="RmlC-like_jellyroll"/>
</dbReference>
<name>A0A512HST8_9ACTN</name>
<dbReference type="EMBL" id="BJZQ01000002">
    <property type="protein sequence ID" value="GEO88521.1"/>
    <property type="molecule type" value="Genomic_DNA"/>
</dbReference>
<dbReference type="OrthoDB" id="321327at2"/>
<dbReference type="InterPro" id="IPR012093">
    <property type="entry name" value="Pirin"/>
</dbReference>
<reference evidence="5 6" key="1">
    <citation type="submission" date="2019-07" db="EMBL/GenBank/DDBJ databases">
        <title>Whole genome shotgun sequence of Aeromicrobium flavum NBRC 107625.</title>
        <authorList>
            <person name="Hosoyama A."/>
            <person name="Uohara A."/>
            <person name="Ohji S."/>
            <person name="Ichikawa N."/>
        </authorList>
    </citation>
    <scope>NUCLEOTIDE SEQUENCE [LARGE SCALE GENOMIC DNA]</scope>
    <source>
        <strain evidence="5 6">NBRC 107625</strain>
    </source>
</reference>
<evidence type="ECO:0000259" key="4">
    <source>
        <dbReference type="Pfam" id="PF17954"/>
    </source>
</evidence>
<dbReference type="InterPro" id="IPR041602">
    <property type="entry name" value="Quercetinase_C"/>
</dbReference>
<dbReference type="InterPro" id="IPR003829">
    <property type="entry name" value="Pirin_N_dom"/>
</dbReference>
<dbReference type="InterPro" id="IPR011051">
    <property type="entry name" value="RmlC_Cupin_sf"/>
</dbReference>
<evidence type="ECO:0008006" key="7">
    <source>
        <dbReference type="Google" id="ProtNLM"/>
    </source>
</evidence>
<accession>A0A512HST8</accession>
<keyword evidence="6" id="KW-1185">Reference proteome</keyword>
<proteinExistence type="inferred from homology"/>
<dbReference type="PANTHER" id="PTHR43212:SF3">
    <property type="entry name" value="QUERCETIN 2,3-DIOXYGENASE"/>
    <property type="match status" value="1"/>
</dbReference>
<protein>
    <recommendedName>
        <fullName evidence="7">Pirin N-terminal domain-containing protein</fullName>
    </recommendedName>
</protein>
<dbReference type="PANTHER" id="PTHR43212">
    <property type="entry name" value="QUERCETIN 2,3-DIOXYGENASE"/>
    <property type="match status" value="1"/>
</dbReference>
<dbReference type="Pfam" id="PF17954">
    <property type="entry name" value="Pirin_C_2"/>
    <property type="match status" value="1"/>
</dbReference>
<comment type="caution">
    <text evidence="5">The sequence shown here is derived from an EMBL/GenBank/DDBJ whole genome shotgun (WGS) entry which is preliminary data.</text>
</comment>
<gene>
    <name evidence="5" type="ORF">AFL01nite_08480</name>
</gene>
<dbReference type="RefSeq" id="WP_146825907.1">
    <property type="nucleotide sequence ID" value="NZ_BAAAYQ010000001.1"/>
</dbReference>
<evidence type="ECO:0000313" key="5">
    <source>
        <dbReference type="EMBL" id="GEO88521.1"/>
    </source>
</evidence>
<dbReference type="SUPFAM" id="SSF51182">
    <property type="entry name" value="RmlC-like cupins"/>
    <property type="match status" value="1"/>
</dbReference>
<dbReference type="AlphaFoldDB" id="A0A512HST8"/>
<evidence type="ECO:0000313" key="6">
    <source>
        <dbReference type="Proteomes" id="UP000321769"/>
    </source>
</evidence>
<comment type="similarity">
    <text evidence="1 2">Belongs to the pirin family.</text>
</comment>
<dbReference type="Gene3D" id="2.60.120.10">
    <property type="entry name" value="Jelly Rolls"/>
    <property type="match status" value="2"/>
</dbReference>
<evidence type="ECO:0000256" key="2">
    <source>
        <dbReference type="RuleBase" id="RU003457"/>
    </source>
</evidence>
<organism evidence="5 6">
    <name type="scientific">Aeromicrobium flavum</name>
    <dbReference type="NCBI Taxonomy" id="416568"/>
    <lineage>
        <taxon>Bacteria</taxon>
        <taxon>Bacillati</taxon>
        <taxon>Actinomycetota</taxon>
        <taxon>Actinomycetes</taxon>
        <taxon>Propionibacteriales</taxon>
        <taxon>Nocardioidaceae</taxon>
        <taxon>Aeromicrobium</taxon>
    </lineage>
</organism>
<dbReference type="Proteomes" id="UP000321769">
    <property type="component" value="Unassembled WGS sequence"/>
</dbReference>
<dbReference type="Pfam" id="PF02678">
    <property type="entry name" value="Pirin"/>
    <property type="match status" value="1"/>
</dbReference>
<evidence type="ECO:0000256" key="1">
    <source>
        <dbReference type="ARBA" id="ARBA00008416"/>
    </source>
</evidence>
<sequence length="223" mass="24097">MPEPRVVRRAADRFHTLADGTETFHAFSYGRHYDPERVGFGPVVAINEERLAPGAGYDEHHHSDAEIVTWVLEGVLAHEDSTGERGEVRAGVAQRLSAGAGVTHAERNGSATEPLRFVQMMLRSRNGEAPEYASAVVPDGPGLHDTVPVHADARLVVARPRGDDVLTVAAEYGALVHVTRGPVTIDGESLGEGDELQITGAADLRIRGRDAEVLVWFFVGPQR</sequence>